<dbReference type="GeneID" id="19881946"/>
<evidence type="ECO:0000313" key="2">
    <source>
        <dbReference type="Proteomes" id="UP000011082"/>
    </source>
</evidence>
<dbReference type="HOGENOM" id="CLU_2211994_0_0_1"/>
<dbReference type="OrthoDB" id="2186928at2759"/>
<reference evidence="2" key="1">
    <citation type="submission" date="2011-05" db="EMBL/GenBank/DDBJ databases">
        <title>The genome sequence of Vittaforma corneae strain ATCC 50505.</title>
        <authorList>
            <consortium name="The Broad Institute Genome Sequencing Platform"/>
            <person name="Cuomo C."/>
            <person name="Didier E."/>
            <person name="Bowers L."/>
            <person name="Young S.K."/>
            <person name="Zeng Q."/>
            <person name="Gargeya S."/>
            <person name="Fitzgerald M."/>
            <person name="Haas B."/>
            <person name="Abouelleil A."/>
            <person name="Alvarado L."/>
            <person name="Arachchi H.M."/>
            <person name="Berlin A."/>
            <person name="Chapman S.B."/>
            <person name="Gearin G."/>
            <person name="Goldberg J."/>
            <person name="Griggs A."/>
            <person name="Gujja S."/>
            <person name="Hansen M."/>
            <person name="Heiman D."/>
            <person name="Howarth C."/>
            <person name="Larimer J."/>
            <person name="Lui A."/>
            <person name="MacDonald P.J.P."/>
            <person name="McCowen C."/>
            <person name="Montmayeur A."/>
            <person name="Murphy C."/>
            <person name="Neiman D."/>
            <person name="Pearson M."/>
            <person name="Priest M."/>
            <person name="Roberts A."/>
            <person name="Saif S."/>
            <person name="Shea T."/>
            <person name="Sisk P."/>
            <person name="Stolte C."/>
            <person name="Sykes S."/>
            <person name="Wortman J."/>
            <person name="Nusbaum C."/>
            <person name="Birren B."/>
        </authorList>
    </citation>
    <scope>NUCLEOTIDE SEQUENCE [LARGE SCALE GENOMIC DNA]</scope>
    <source>
        <strain evidence="2">ATCC 50505</strain>
    </source>
</reference>
<dbReference type="VEuPathDB" id="MicrosporidiaDB:VICG_01235"/>
<dbReference type="InParanoid" id="L2GLK7"/>
<dbReference type="Proteomes" id="UP000011082">
    <property type="component" value="Unassembled WGS sequence"/>
</dbReference>
<name>L2GLK7_VITCO</name>
<evidence type="ECO:0000313" key="1">
    <source>
        <dbReference type="EMBL" id="ELA41731.1"/>
    </source>
</evidence>
<gene>
    <name evidence="1" type="ORF">VICG_01235</name>
</gene>
<sequence length="107" mass="12708">MKERGQEWVDETVHCKILTDSQIETLERFMIRHNLKLSKKDVSKAAKNLKIPIKSALVYFQSVQKELVNSGFGTNKELLSKIRKIYKKIKRIHREYNKDKPYINTMQ</sequence>
<dbReference type="RefSeq" id="XP_007604681.1">
    <property type="nucleotide sequence ID" value="XM_007604619.1"/>
</dbReference>
<proteinExistence type="predicted"/>
<keyword evidence="2" id="KW-1185">Reference proteome</keyword>
<accession>L2GLK7</accession>
<protein>
    <submittedName>
        <fullName evidence="1">Uncharacterized protein</fullName>
    </submittedName>
</protein>
<dbReference type="EMBL" id="JH370139">
    <property type="protein sequence ID" value="ELA41731.1"/>
    <property type="molecule type" value="Genomic_DNA"/>
</dbReference>
<organism evidence="1 2">
    <name type="scientific">Vittaforma corneae (strain ATCC 50505)</name>
    <name type="common">Microsporidian parasite</name>
    <name type="synonym">Nosema corneum</name>
    <dbReference type="NCBI Taxonomy" id="993615"/>
    <lineage>
        <taxon>Eukaryota</taxon>
        <taxon>Fungi</taxon>
        <taxon>Fungi incertae sedis</taxon>
        <taxon>Microsporidia</taxon>
        <taxon>Nosematidae</taxon>
        <taxon>Vittaforma</taxon>
    </lineage>
</organism>
<dbReference type="AlphaFoldDB" id="L2GLK7"/>